<dbReference type="RefSeq" id="WP_343908721.1">
    <property type="nucleotide sequence ID" value="NZ_BAAAJE010000017.1"/>
</dbReference>
<dbReference type="Pfam" id="PF09925">
    <property type="entry name" value="DUF2157"/>
    <property type="match status" value="1"/>
</dbReference>
<feature type="domain" description="DUF2157" evidence="2">
    <location>
        <begin position="24"/>
        <end position="141"/>
    </location>
</feature>
<evidence type="ECO:0000313" key="3">
    <source>
        <dbReference type="EMBL" id="GAA1152041.1"/>
    </source>
</evidence>
<keyword evidence="1" id="KW-0812">Transmembrane</keyword>
<feature type="transmembrane region" description="Helical" evidence="1">
    <location>
        <begin position="61"/>
        <end position="83"/>
    </location>
</feature>
<evidence type="ECO:0000256" key="1">
    <source>
        <dbReference type="SAM" id="Phobius"/>
    </source>
</evidence>
<feature type="transmembrane region" description="Helical" evidence="1">
    <location>
        <begin position="247"/>
        <end position="264"/>
    </location>
</feature>
<protein>
    <recommendedName>
        <fullName evidence="2">DUF2157 domain-containing protein</fullName>
    </recommendedName>
</protein>
<reference evidence="3 4" key="1">
    <citation type="journal article" date="2019" name="Int. J. Syst. Evol. Microbiol.">
        <title>The Global Catalogue of Microorganisms (GCM) 10K type strain sequencing project: providing services to taxonomists for standard genome sequencing and annotation.</title>
        <authorList>
            <consortium name="The Broad Institute Genomics Platform"/>
            <consortium name="The Broad Institute Genome Sequencing Center for Infectious Disease"/>
            <person name="Wu L."/>
            <person name="Ma J."/>
        </authorList>
    </citation>
    <scope>NUCLEOTIDE SEQUENCE [LARGE SCALE GENOMIC DNA]</scope>
    <source>
        <strain evidence="3 4">JCM 11813</strain>
    </source>
</reference>
<feature type="transmembrane region" description="Helical" evidence="1">
    <location>
        <begin position="154"/>
        <end position="171"/>
    </location>
</feature>
<evidence type="ECO:0000259" key="2">
    <source>
        <dbReference type="Pfam" id="PF09925"/>
    </source>
</evidence>
<feature type="transmembrane region" description="Helical" evidence="1">
    <location>
        <begin position="271"/>
        <end position="291"/>
    </location>
</feature>
<gene>
    <name evidence="3" type="ORF">GCM10009606_33270</name>
</gene>
<comment type="caution">
    <text evidence="3">The sequence shown here is derived from an EMBL/GenBank/DDBJ whole genome shotgun (WGS) entry which is preliminary data.</text>
</comment>
<feature type="transmembrane region" description="Helical" evidence="1">
    <location>
        <begin position="89"/>
        <end position="109"/>
    </location>
</feature>
<proteinExistence type="predicted"/>
<keyword evidence="1" id="KW-0472">Membrane</keyword>
<feature type="transmembrane region" description="Helical" evidence="1">
    <location>
        <begin position="178"/>
        <end position="197"/>
    </location>
</feature>
<dbReference type="Proteomes" id="UP001499979">
    <property type="component" value="Unassembled WGS sequence"/>
</dbReference>
<keyword evidence="1" id="KW-1133">Transmembrane helix</keyword>
<feature type="transmembrane region" description="Helical" evidence="1">
    <location>
        <begin position="121"/>
        <end position="142"/>
    </location>
</feature>
<dbReference type="InterPro" id="IPR018677">
    <property type="entry name" value="DUF2157"/>
</dbReference>
<name>A0ABN1UJZ8_9ACTN</name>
<dbReference type="EMBL" id="BAAAJE010000017">
    <property type="protein sequence ID" value="GAA1152041.1"/>
    <property type="molecule type" value="Genomic_DNA"/>
</dbReference>
<accession>A0ABN1UJZ8</accession>
<feature type="transmembrane region" description="Helical" evidence="1">
    <location>
        <begin position="297"/>
        <end position="316"/>
    </location>
</feature>
<evidence type="ECO:0000313" key="4">
    <source>
        <dbReference type="Proteomes" id="UP001499979"/>
    </source>
</evidence>
<keyword evidence="4" id="KW-1185">Reference proteome</keyword>
<sequence length="325" mass="32618">MTGQHPLVGVGPRDVVPLATLVDGWLQAGLISAEQAARLTTAAALPATAPRREGVPVVAEALAYVGGAVVLAGSSLLTAYYWGELAASWRFLLLAVATLVLLGAGAAVPRRLAAAGRRLRGVLWLAATAAWAGAAAVLVGEVVPDAFGSETEPVLVAGTTVCLAGLLWALHRFVLQQLALLVSGAVLVGTAIAWSGLPVEPGVGVWVLGASWAALGATRVVQPAETPILLGAATAVFGSMTAGDSDAGMVFVLVTVAAVVAAAIARHDLALLGLGALATMVNVPAAMSRWFAGSVPAATALVVVGLLLVAVAVSMTRRGRPAPPR</sequence>
<organism evidence="3 4">
    <name type="scientific">Nocardioides aquiterrae</name>
    <dbReference type="NCBI Taxonomy" id="203799"/>
    <lineage>
        <taxon>Bacteria</taxon>
        <taxon>Bacillati</taxon>
        <taxon>Actinomycetota</taxon>
        <taxon>Actinomycetes</taxon>
        <taxon>Propionibacteriales</taxon>
        <taxon>Nocardioidaceae</taxon>
        <taxon>Nocardioides</taxon>
    </lineage>
</organism>